<feature type="transmembrane region" description="Helical" evidence="2">
    <location>
        <begin position="49"/>
        <end position="68"/>
    </location>
</feature>
<feature type="transmembrane region" description="Helical" evidence="2">
    <location>
        <begin position="151"/>
        <end position="176"/>
    </location>
</feature>
<dbReference type="Proteomes" id="UP001497457">
    <property type="component" value="Chromosome 8b"/>
</dbReference>
<feature type="transmembrane region" description="Helical" evidence="2">
    <location>
        <begin position="312"/>
        <end position="335"/>
    </location>
</feature>
<evidence type="ECO:0000256" key="2">
    <source>
        <dbReference type="SAM" id="Phobius"/>
    </source>
</evidence>
<evidence type="ECO:0000313" key="4">
    <source>
        <dbReference type="EMBL" id="CAL5092063.1"/>
    </source>
</evidence>
<keyword evidence="2" id="KW-1133">Transmembrane helix</keyword>
<dbReference type="AlphaFoldDB" id="A0ABC9GEM9"/>
<feature type="transmembrane region" description="Helical" evidence="2">
    <location>
        <begin position="341"/>
        <end position="362"/>
    </location>
</feature>
<dbReference type="Pfam" id="PF13968">
    <property type="entry name" value="DUF4220"/>
    <property type="match status" value="1"/>
</dbReference>
<feature type="region of interest" description="Disordered" evidence="1">
    <location>
        <begin position="710"/>
        <end position="790"/>
    </location>
</feature>
<gene>
    <name evidence="4" type="ORF">URODEC1_LOCUS114706</name>
</gene>
<evidence type="ECO:0000259" key="3">
    <source>
        <dbReference type="Pfam" id="PF13968"/>
    </source>
</evidence>
<reference evidence="4" key="1">
    <citation type="submission" date="2024-10" db="EMBL/GenBank/DDBJ databases">
        <authorList>
            <person name="Ryan C."/>
        </authorList>
    </citation>
    <scope>NUCLEOTIDE SEQUENCE [LARGE SCALE GENOMIC DNA]</scope>
</reference>
<feature type="domain" description="DUF4220" evidence="3">
    <location>
        <begin position="51"/>
        <end position="412"/>
    </location>
</feature>
<dbReference type="EMBL" id="OZ075118">
    <property type="protein sequence ID" value="CAL5092063.1"/>
    <property type="molecule type" value="Genomic_DNA"/>
</dbReference>
<evidence type="ECO:0000256" key="1">
    <source>
        <dbReference type="SAM" id="MobiDB-lite"/>
    </source>
</evidence>
<protein>
    <recommendedName>
        <fullName evidence="3">DUF4220 domain-containing protein</fullName>
    </recommendedName>
</protein>
<dbReference type="InterPro" id="IPR007658">
    <property type="entry name" value="DUF594"/>
</dbReference>
<sequence length="790" mass="88138">MGVASWWKGEDGFFAQVEFLVIACTLLFAIQVVFGWWRRCSSSVLIKYSLWLAYTCIPFVATYTLGYISSSIHAGCSPKALPHQDVGFLFLSSVLVFNALGSVFSMVAYDVDDSKQYTRPLVRHALCVLNMVAATRMALKHGDTGMMMKTPWSQSSLIVLLFWPQTILSTFTCIMANSCTDKQSLYLQDYMKNEHMSTTNYDPVTLEGYNYLILDITVRQVWLSEEGIFKGSAGTRLKEVCLSYALSRLLRRRFFGAACPEAKLQKTHDLVFRGLLSNVEEENCQAAYRVIETELAFTHDHFFTTNPSFGPLIVAASIEGATLLILNFLTIYTVLSGDRCTIVAIIMLVLLALHLLQLYIYLSSDFAKVILASWSVTLLKDSIWSRILRVCNKLPQLFGCWQNKIGQHSLLKDLHSRSITGDMMGSLSRIGNFLQPPPFPRGICNPGIKGPHGIPLTYGIKKAIAWTLKSSDGHLSNGASSLERNGQLQLSKEFLLESHATDLLIWHIATEYCDIAQSLQRLRQVDFASDHDVAASLSSYCAYLMAFVPELLPDHQLETTAMFHRTRKEALQHLQKDKTLEEKYAKLSGNINHAQQPQQNENMSDAQPPAENGNVNIGESASQDVNIFEKGIQLGKRLEGITDDGRRWKILADFWTEMILYIAPSNNARDHIQHLANGGEFLTHLWALLTHAGILERGQQNVVNVQNAGANQPHQEQEQGLQPDQTHTEDAKNPVDHHEIEEEAATAGGQEADRGAHVHGNGGFSSLPAQGNYDSIARSSTNNQPRVEIV</sequence>
<evidence type="ECO:0000313" key="5">
    <source>
        <dbReference type="Proteomes" id="UP001497457"/>
    </source>
</evidence>
<feature type="compositionally biased region" description="Basic and acidic residues" evidence="1">
    <location>
        <begin position="726"/>
        <end position="740"/>
    </location>
</feature>
<organism evidence="4 5">
    <name type="scientific">Urochloa decumbens</name>
    <dbReference type="NCBI Taxonomy" id="240449"/>
    <lineage>
        <taxon>Eukaryota</taxon>
        <taxon>Viridiplantae</taxon>
        <taxon>Streptophyta</taxon>
        <taxon>Embryophyta</taxon>
        <taxon>Tracheophyta</taxon>
        <taxon>Spermatophyta</taxon>
        <taxon>Magnoliopsida</taxon>
        <taxon>Liliopsida</taxon>
        <taxon>Poales</taxon>
        <taxon>Poaceae</taxon>
        <taxon>PACMAD clade</taxon>
        <taxon>Panicoideae</taxon>
        <taxon>Panicodae</taxon>
        <taxon>Paniceae</taxon>
        <taxon>Melinidinae</taxon>
        <taxon>Urochloa</taxon>
    </lineage>
</organism>
<feature type="transmembrane region" description="Helical" evidence="2">
    <location>
        <begin position="88"/>
        <end position="109"/>
    </location>
</feature>
<feature type="transmembrane region" description="Helical" evidence="2">
    <location>
        <begin position="13"/>
        <end position="37"/>
    </location>
</feature>
<keyword evidence="2" id="KW-0472">Membrane</keyword>
<name>A0ABC9GEM9_9POAL</name>
<keyword evidence="5" id="KW-1185">Reference proteome</keyword>
<proteinExistence type="predicted"/>
<dbReference type="Pfam" id="PF04578">
    <property type="entry name" value="DUF594"/>
    <property type="match status" value="1"/>
</dbReference>
<feature type="compositionally biased region" description="Polar residues" evidence="1">
    <location>
        <begin position="767"/>
        <end position="790"/>
    </location>
</feature>
<accession>A0ABC9GEM9</accession>
<dbReference type="InterPro" id="IPR025315">
    <property type="entry name" value="DUF4220"/>
</dbReference>
<keyword evidence="2" id="KW-0812">Transmembrane</keyword>
<dbReference type="PANTHER" id="PTHR31325">
    <property type="entry name" value="OS01G0798800 PROTEIN-RELATED"/>
    <property type="match status" value="1"/>
</dbReference>